<keyword evidence="10" id="KW-1185">Reference proteome</keyword>
<dbReference type="InterPro" id="IPR020946">
    <property type="entry name" value="Flavin_mOase-like"/>
</dbReference>
<keyword evidence="5" id="KW-0521">NADP</keyword>
<comment type="cofactor">
    <cofactor evidence="1">
        <name>FAD</name>
        <dbReference type="ChEBI" id="CHEBI:57692"/>
    </cofactor>
</comment>
<proteinExistence type="inferred from homology"/>
<feature type="transmembrane region" description="Helical" evidence="8">
    <location>
        <begin position="12"/>
        <end position="29"/>
    </location>
</feature>
<keyword evidence="6 9" id="KW-0560">Oxidoreductase</keyword>
<evidence type="ECO:0000256" key="6">
    <source>
        <dbReference type="ARBA" id="ARBA00023002"/>
    </source>
</evidence>
<evidence type="ECO:0000256" key="4">
    <source>
        <dbReference type="ARBA" id="ARBA00022827"/>
    </source>
</evidence>
<dbReference type="PANTHER" id="PTHR43098">
    <property type="entry name" value="L-ORNITHINE N(5)-MONOOXYGENASE-RELATED"/>
    <property type="match status" value="1"/>
</dbReference>
<protein>
    <submittedName>
        <fullName evidence="9">Flavin-containing monooxygenase</fullName>
        <ecNumber evidence="9">1.14.13.-</ecNumber>
    </submittedName>
</protein>
<organism evidence="9 10">
    <name type="scientific">Virgibacillus sediminis</name>
    <dbReference type="NCBI Taxonomy" id="202260"/>
    <lineage>
        <taxon>Bacteria</taxon>
        <taxon>Bacillati</taxon>
        <taxon>Bacillota</taxon>
        <taxon>Bacilli</taxon>
        <taxon>Bacillales</taxon>
        <taxon>Bacillaceae</taxon>
        <taxon>Virgibacillus</taxon>
    </lineage>
</organism>
<evidence type="ECO:0000256" key="2">
    <source>
        <dbReference type="ARBA" id="ARBA00010139"/>
    </source>
</evidence>
<dbReference type="Proteomes" id="UP001595387">
    <property type="component" value="Unassembled WGS sequence"/>
</dbReference>
<reference evidence="10" key="1">
    <citation type="journal article" date="2019" name="Int. J. Syst. Evol. Microbiol.">
        <title>The Global Catalogue of Microorganisms (GCM) 10K type strain sequencing project: providing services to taxonomists for standard genome sequencing and annotation.</title>
        <authorList>
            <consortium name="The Broad Institute Genomics Platform"/>
            <consortium name="The Broad Institute Genome Sequencing Center for Infectious Disease"/>
            <person name="Wu L."/>
            <person name="Ma J."/>
        </authorList>
    </citation>
    <scope>NUCLEOTIDE SEQUENCE [LARGE SCALE GENOMIC DNA]</scope>
    <source>
        <strain evidence="10">KCTC 13193</strain>
    </source>
</reference>
<name>A0ABV7A1W1_9BACI</name>
<dbReference type="EMBL" id="JBHRRZ010000001">
    <property type="protein sequence ID" value="MFC2946859.1"/>
    <property type="molecule type" value="Genomic_DNA"/>
</dbReference>
<sequence length="317" mass="36374">MKVQPEYSLDYDAVVVGAGFSGLYMLYLLREAGYSVKVYEAAKDVGGVWYWNRYPGARCDSESIYYNYTFSKELYEEWSWSSRFATQPEILDYLNFVADRFDLRRDIEFGTRVRSAHFNETYNTWDITLDDGVTVQSQFFITGVGCLSTANLPQFPGIDRFNGDWFHTGNWPHEGVDFRGKRVGIIGTGSSGIQSIPVIAKEAEHLTVFQRTPQYSIPANNHPYDKTFNDRVKGDFENLRKTMRHSNSGLAIPPGERSALEDPPQKRKEIFEKAWEKGSLYLLNTYNDFMVNAEANESVCRFIRDKIGEIVEDPELA</sequence>
<dbReference type="InterPro" id="IPR036188">
    <property type="entry name" value="FAD/NAD-bd_sf"/>
</dbReference>
<keyword evidence="8" id="KW-0472">Membrane</keyword>
<dbReference type="SUPFAM" id="SSF51905">
    <property type="entry name" value="FAD/NAD(P)-binding domain"/>
    <property type="match status" value="1"/>
</dbReference>
<dbReference type="Gene3D" id="3.50.50.60">
    <property type="entry name" value="FAD/NAD(P)-binding domain"/>
    <property type="match status" value="2"/>
</dbReference>
<dbReference type="PANTHER" id="PTHR43098:SF3">
    <property type="entry name" value="L-ORNITHINE N(5)-MONOOXYGENASE-RELATED"/>
    <property type="match status" value="1"/>
</dbReference>
<keyword evidence="8" id="KW-1133">Transmembrane helix</keyword>
<dbReference type="RefSeq" id="WP_390301319.1">
    <property type="nucleotide sequence ID" value="NZ_JBHRRZ010000001.1"/>
</dbReference>
<evidence type="ECO:0000313" key="9">
    <source>
        <dbReference type="EMBL" id="MFC2946859.1"/>
    </source>
</evidence>
<keyword evidence="4" id="KW-0274">FAD</keyword>
<dbReference type="EC" id="1.14.13.-" evidence="9"/>
<evidence type="ECO:0000256" key="1">
    <source>
        <dbReference type="ARBA" id="ARBA00001974"/>
    </source>
</evidence>
<evidence type="ECO:0000313" key="10">
    <source>
        <dbReference type="Proteomes" id="UP001595387"/>
    </source>
</evidence>
<evidence type="ECO:0000256" key="8">
    <source>
        <dbReference type="SAM" id="Phobius"/>
    </source>
</evidence>
<keyword evidence="7 9" id="KW-0503">Monooxygenase</keyword>
<evidence type="ECO:0000256" key="5">
    <source>
        <dbReference type="ARBA" id="ARBA00022857"/>
    </source>
</evidence>
<accession>A0ABV7A1W1</accession>
<comment type="caution">
    <text evidence="9">The sequence shown here is derived from an EMBL/GenBank/DDBJ whole genome shotgun (WGS) entry which is preliminary data.</text>
</comment>
<dbReference type="Pfam" id="PF00743">
    <property type="entry name" value="FMO-like"/>
    <property type="match status" value="1"/>
</dbReference>
<keyword evidence="3" id="KW-0285">Flavoprotein</keyword>
<keyword evidence="8" id="KW-0812">Transmembrane</keyword>
<dbReference type="InterPro" id="IPR050775">
    <property type="entry name" value="FAD-binding_Monooxygenases"/>
</dbReference>
<gene>
    <name evidence="9" type="ORF">ACFODW_00570</name>
</gene>
<dbReference type="GO" id="GO:0004497">
    <property type="term" value="F:monooxygenase activity"/>
    <property type="evidence" value="ECO:0007669"/>
    <property type="project" value="UniProtKB-KW"/>
</dbReference>
<comment type="similarity">
    <text evidence="2">Belongs to the FAD-binding monooxygenase family.</text>
</comment>
<evidence type="ECO:0000256" key="7">
    <source>
        <dbReference type="ARBA" id="ARBA00023033"/>
    </source>
</evidence>
<evidence type="ECO:0000256" key="3">
    <source>
        <dbReference type="ARBA" id="ARBA00022630"/>
    </source>
</evidence>